<accession>A0A0K1EI77</accession>
<dbReference type="AlphaFoldDB" id="A0A0K1EI77"/>
<dbReference type="Proteomes" id="UP000067626">
    <property type="component" value="Chromosome"/>
</dbReference>
<keyword evidence="3" id="KW-1185">Reference proteome</keyword>
<name>A0A0K1EI77_CHOCO</name>
<reference evidence="2 3" key="1">
    <citation type="submission" date="2015-07" db="EMBL/GenBank/DDBJ databases">
        <title>Genome analysis of myxobacterium Chondromyces crocatus Cm c5 reveals a high potential for natural compound synthesis and the genetic basis for the loss of fruiting body formation.</title>
        <authorList>
            <person name="Zaburannyi N."/>
            <person name="Bunk B."/>
            <person name="Maier J."/>
            <person name="Overmann J."/>
            <person name="Mueller R."/>
        </authorList>
    </citation>
    <scope>NUCLEOTIDE SEQUENCE [LARGE SCALE GENOMIC DNA]</scope>
    <source>
        <strain evidence="2 3">Cm c5</strain>
    </source>
</reference>
<organism evidence="2 3">
    <name type="scientific">Chondromyces crocatus</name>
    <dbReference type="NCBI Taxonomy" id="52"/>
    <lineage>
        <taxon>Bacteria</taxon>
        <taxon>Pseudomonadati</taxon>
        <taxon>Myxococcota</taxon>
        <taxon>Polyangia</taxon>
        <taxon>Polyangiales</taxon>
        <taxon>Polyangiaceae</taxon>
        <taxon>Chondromyces</taxon>
    </lineage>
</organism>
<dbReference type="KEGG" id="ccro:CMC5_044560"/>
<evidence type="ECO:0000313" key="3">
    <source>
        <dbReference type="Proteomes" id="UP000067626"/>
    </source>
</evidence>
<feature type="region of interest" description="Disordered" evidence="1">
    <location>
        <begin position="1"/>
        <end position="39"/>
    </location>
</feature>
<gene>
    <name evidence="2" type="ORF">CMC5_044560</name>
</gene>
<sequence length="645" mass="67363">MSPLAIGESPDPGLRITSSGQGSHSPPEAQYGRPVRQNPRMLGRARFTCTLLASLVLTAPTRAEPMAAALIAVDRDDDDGDRRPDAEQQLVPTAPELLGLKVPAAARSTPVELPPSLRLLVDGRALTPGARVPPGAQRIELQALRPGSHDLRLFGQSLRVSAVEVRALDGAGKAIDLARSHASLQRTPPDRLGDDPLADLDDPDALRFLVIGTADDLPTTVDVLSLAPSGEVMDRLADVALGHVSCPTDIVPTLVCGSTRPIRAVVDDIDRSHPVIADRSLKTRLGGALVVAAPGGGKLQMIRVGGPRASAVGPIERYRARLRVHLVRARAGGRPPVGADDADAANLIRGEVERANMLWGACGISFGSPDDLDIRVVDPPRAHLLALGCDHGLPASGGEIRFRVDGREISVRVNAGMKPAAAARVVAAAVNAAGFSARVSDNATIAAAAHGASDVLIRRAGGALSLLEPPATGRVSTDRTLTACLGAVDLEDGLQHFGDIDAIAGTVEERALIKAHDDGDPSTIDVFIVPSFAGGGRIGESFIHADGGAIRNTIIEDRAGLRADRASFTLAHELGHVLLDDPGHPDDFGADTPTRLMDADAANPSAYGPRRLLISECERAVRQSGPSAPVPLLLPWPLAPLGREP</sequence>
<proteinExistence type="predicted"/>
<dbReference type="STRING" id="52.CMC5_044560"/>
<evidence type="ECO:0000313" key="2">
    <source>
        <dbReference type="EMBL" id="AKT40303.1"/>
    </source>
</evidence>
<protein>
    <submittedName>
        <fullName evidence="2">Uncharacterized protein</fullName>
    </submittedName>
</protein>
<evidence type="ECO:0000256" key="1">
    <source>
        <dbReference type="SAM" id="MobiDB-lite"/>
    </source>
</evidence>
<dbReference type="EMBL" id="CP012159">
    <property type="protein sequence ID" value="AKT40303.1"/>
    <property type="molecule type" value="Genomic_DNA"/>
</dbReference>